<evidence type="ECO:0000256" key="2">
    <source>
        <dbReference type="SAM" id="SignalP"/>
    </source>
</evidence>
<protein>
    <submittedName>
        <fullName evidence="3">Uncharacterized protein</fullName>
    </submittedName>
</protein>
<dbReference type="Proteomes" id="UP000248961">
    <property type="component" value="Unassembled WGS sequence"/>
</dbReference>
<dbReference type="OrthoDB" id="4490287at2759"/>
<dbReference type="STRING" id="1450537.A0A395I5N8"/>
<keyword evidence="2" id="KW-0732">Signal</keyword>
<evidence type="ECO:0000313" key="4">
    <source>
        <dbReference type="Proteomes" id="UP000248961"/>
    </source>
</evidence>
<keyword evidence="4" id="KW-1185">Reference proteome</keyword>
<dbReference type="RefSeq" id="XP_025554675.1">
    <property type="nucleotide sequence ID" value="XM_025694752.1"/>
</dbReference>
<feature type="chain" id="PRO_5017274084" evidence="2">
    <location>
        <begin position="17"/>
        <end position="169"/>
    </location>
</feature>
<feature type="signal peptide" evidence="2">
    <location>
        <begin position="1"/>
        <end position="16"/>
    </location>
</feature>
<dbReference type="EMBL" id="KZ824271">
    <property type="protein sequence ID" value="RAL15521.1"/>
    <property type="molecule type" value="Genomic_DNA"/>
</dbReference>
<name>A0A395I5N8_ASPHC</name>
<proteinExistence type="predicted"/>
<organism evidence="3 4">
    <name type="scientific">Aspergillus homomorphus (strain CBS 101889)</name>
    <dbReference type="NCBI Taxonomy" id="1450537"/>
    <lineage>
        <taxon>Eukaryota</taxon>
        <taxon>Fungi</taxon>
        <taxon>Dikarya</taxon>
        <taxon>Ascomycota</taxon>
        <taxon>Pezizomycotina</taxon>
        <taxon>Eurotiomycetes</taxon>
        <taxon>Eurotiomycetidae</taxon>
        <taxon>Eurotiales</taxon>
        <taxon>Aspergillaceae</taxon>
        <taxon>Aspergillus</taxon>
        <taxon>Aspergillus subgen. Circumdati</taxon>
    </lineage>
</organism>
<dbReference type="GeneID" id="37199041"/>
<reference evidence="3 4" key="1">
    <citation type="submission" date="2018-02" db="EMBL/GenBank/DDBJ databases">
        <title>The genomes of Aspergillus section Nigri reveals drivers in fungal speciation.</title>
        <authorList>
            <consortium name="DOE Joint Genome Institute"/>
            <person name="Vesth T.C."/>
            <person name="Nybo J."/>
            <person name="Theobald S."/>
            <person name="Brandl J."/>
            <person name="Frisvad J.C."/>
            <person name="Nielsen K.F."/>
            <person name="Lyhne E.K."/>
            <person name="Kogle M.E."/>
            <person name="Kuo A."/>
            <person name="Riley R."/>
            <person name="Clum A."/>
            <person name="Nolan M."/>
            <person name="Lipzen A."/>
            <person name="Salamov A."/>
            <person name="Henrissat B."/>
            <person name="Wiebenga A."/>
            <person name="De vries R.P."/>
            <person name="Grigoriev I.V."/>
            <person name="Mortensen U.H."/>
            <person name="Andersen M.R."/>
            <person name="Baker S.E."/>
        </authorList>
    </citation>
    <scope>NUCLEOTIDE SEQUENCE [LARGE SCALE GENOMIC DNA]</scope>
    <source>
        <strain evidence="3 4">CBS 101889</strain>
    </source>
</reference>
<evidence type="ECO:0000313" key="3">
    <source>
        <dbReference type="EMBL" id="RAL15521.1"/>
    </source>
</evidence>
<accession>A0A395I5N8</accession>
<feature type="compositionally biased region" description="Polar residues" evidence="1">
    <location>
        <begin position="118"/>
        <end position="149"/>
    </location>
</feature>
<dbReference type="AlphaFoldDB" id="A0A395I5N8"/>
<gene>
    <name evidence="3" type="ORF">BO97DRAFT_403502</name>
</gene>
<dbReference type="VEuPathDB" id="FungiDB:BO97DRAFT_403502"/>
<feature type="region of interest" description="Disordered" evidence="1">
    <location>
        <begin position="103"/>
        <end position="169"/>
    </location>
</feature>
<evidence type="ECO:0000256" key="1">
    <source>
        <dbReference type="SAM" id="MobiDB-lite"/>
    </source>
</evidence>
<sequence length="169" mass="18464">MYIAALLLALSLTAQAVPVFHSQANETIARRHELPYKVVNVAGTAAPTVETVTATPSPPVTVTVTEYPSSTPAWGPSFSSWSVGPRVTGSPLPRPPIAARGLNSTEHHQRRHEHAAETNTTVTEWPLSQESTTVTKRSNSTLPRSLAQHNETEHEHHRSTRTATNLRRL</sequence>